<evidence type="ECO:0000256" key="2">
    <source>
        <dbReference type="ARBA" id="ARBA00006803"/>
    </source>
</evidence>
<reference evidence="8" key="1">
    <citation type="submission" date="2011-07" db="EMBL/GenBank/DDBJ databases">
        <authorList>
            <consortium name="Caenorhabditis brenneri Sequencing and Analysis Consortium"/>
            <person name="Wilson R.K."/>
        </authorList>
    </citation>
    <scope>NUCLEOTIDE SEQUENCE [LARGE SCALE GENOMIC DNA]</scope>
    <source>
        <strain evidence="8">PB2801</strain>
    </source>
</reference>
<feature type="transmembrane region" description="Helical" evidence="6">
    <location>
        <begin position="170"/>
        <end position="192"/>
    </location>
</feature>
<dbReference type="EMBL" id="GL379855">
    <property type="protein sequence ID" value="EGT56357.1"/>
    <property type="molecule type" value="Genomic_DNA"/>
</dbReference>
<dbReference type="GO" id="GO:0016020">
    <property type="term" value="C:membrane"/>
    <property type="evidence" value="ECO:0007669"/>
    <property type="project" value="UniProtKB-SubCell"/>
</dbReference>
<feature type="transmembrane region" description="Helical" evidence="6">
    <location>
        <begin position="63"/>
        <end position="79"/>
    </location>
</feature>
<dbReference type="FunCoup" id="G0NAQ0">
    <property type="interactions" value="2"/>
</dbReference>
<dbReference type="Pfam" id="PF03125">
    <property type="entry name" value="Sre"/>
    <property type="match status" value="1"/>
</dbReference>
<evidence type="ECO:0000256" key="5">
    <source>
        <dbReference type="ARBA" id="ARBA00023136"/>
    </source>
</evidence>
<dbReference type="HOGENOM" id="CLU_063305_0_0_1"/>
<keyword evidence="8" id="KW-1185">Reference proteome</keyword>
<feature type="transmembrane region" description="Helical" evidence="6">
    <location>
        <begin position="198"/>
        <end position="219"/>
    </location>
</feature>
<dbReference type="InterPro" id="IPR004151">
    <property type="entry name" value="7TM_GPCR_serpentine_rcpt_Sre"/>
</dbReference>
<feature type="transmembrane region" description="Helical" evidence="6">
    <location>
        <begin position="254"/>
        <end position="276"/>
    </location>
</feature>
<evidence type="ECO:0000256" key="3">
    <source>
        <dbReference type="ARBA" id="ARBA00022692"/>
    </source>
</evidence>
<dbReference type="Proteomes" id="UP000008068">
    <property type="component" value="Unassembled WGS sequence"/>
</dbReference>
<evidence type="ECO:0000256" key="4">
    <source>
        <dbReference type="ARBA" id="ARBA00022989"/>
    </source>
</evidence>
<dbReference type="eggNOG" id="ENOG502TFT7">
    <property type="taxonomic scope" value="Eukaryota"/>
</dbReference>
<keyword evidence="5 6" id="KW-0472">Membrane</keyword>
<keyword evidence="4 6" id="KW-1133">Transmembrane helix</keyword>
<comment type="subcellular location">
    <subcellularLocation>
        <location evidence="1">Membrane</location>
        <topology evidence="1">Multi-pass membrane protein</topology>
    </subcellularLocation>
</comment>
<dbReference type="PANTHER" id="PTHR23128:SF132">
    <property type="entry name" value="SERPENTINE RECEPTOR, CLASS E (EPSILON)-RELATED"/>
    <property type="match status" value="1"/>
</dbReference>
<dbReference type="PANTHER" id="PTHR23128">
    <property type="entry name" value="SERPENTINE RECEPTOR, CLASS E (EPSILON)-RELATED"/>
    <property type="match status" value="1"/>
</dbReference>
<organism evidence="8">
    <name type="scientific">Caenorhabditis brenneri</name>
    <name type="common">Nematode worm</name>
    <dbReference type="NCBI Taxonomy" id="135651"/>
    <lineage>
        <taxon>Eukaryota</taxon>
        <taxon>Metazoa</taxon>
        <taxon>Ecdysozoa</taxon>
        <taxon>Nematoda</taxon>
        <taxon>Chromadorea</taxon>
        <taxon>Rhabditida</taxon>
        <taxon>Rhabditina</taxon>
        <taxon>Rhabditomorpha</taxon>
        <taxon>Rhabditoidea</taxon>
        <taxon>Rhabditidae</taxon>
        <taxon>Peloderinae</taxon>
        <taxon>Caenorhabditis</taxon>
    </lineage>
</organism>
<evidence type="ECO:0000313" key="8">
    <source>
        <dbReference type="Proteomes" id="UP000008068"/>
    </source>
</evidence>
<feature type="transmembrane region" description="Helical" evidence="6">
    <location>
        <begin position="288"/>
        <end position="311"/>
    </location>
</feature>
<sequence>MYITDIGATEIRFIALFYIKAYDTDSSLGWIYAIFQFFEIILILLSGLLNMYTVYMALHSNTFHLNITLIYGIYMLHWFELITSRILVFPYQEALLPIAASPQKSDSLIVYSFDDSVTIITSFQKAFCLLLGAGLRVRYMLLVCFALPCVAVERCCATWLIRDYEQKSRAYISVTLVFMSEVLATVGAYTVTYQIVSVFWLAITAAVLQIVSYIVVQYIKQRTKYFQQKCERSVDFYSLSVKFQITENVQSCKVVHILVIEVGIMIMTTAITILLADLNLISSDRTVFVFFIMEKLIHINPIFICTAVFCVKPHWFKRLLRLIPGRIGHRTHALEYAVDHPEHRCSQADVHFEQLRKLW</sequence>
<evidence type="ECO:0000256" key="6">
    <source>
        <dbReference type="SAM" id="Phobius"/>
    </source>
</evidence>
<protein>
    <submittedName>
        <fullName evidence="7">Uncharacterized protein</fullName>
    </submittedName>
</protein>
<evidence type="ECO:0000313" key="7">
    <source>
        <dbReference type="EMBL" id="EGT56357.1"/>
    </source>
</evidence>
<name>G0NAQ0_CAEBE</name>
<evidence type="ECO:0000256" key="1">
    <source>
        <dbReference type="ARBA" id="ARBA00004141"/>
    </source>
</evidence>
<dbReference type="OMA" id="FICTAVF"/>
<dbReference type="InParanoid" id="G0NAQ0"/>
<proteinExistence type="inferred from homology"/>
<accession>G0NAQ0</accession>
<dbReference type="GO" id="GO:0007606">
    <property type="term" value="P:sensory perception of chemical stimulus"/>
    <property type="evidence" value="ECO:0007669"/>
    <property type="project" value="InterPro"/>
</dbReference>
<feature type="transmembrane region" description="Helical" evidence="6">
    <location>
        <begin position="30"/>
        <end position="51"/>
    </location>
</feature>
<feature type="transmembrane region" description="Helical" evidence="6">
    <location>
        <begin position="139"/>
        <end position="161"/>
    </location>
</feature>
<gene>
    <name evidence="7" type="ORF">CAEBREN_13228</name>
</gene>
<comment type="similarity">
    <text evidence="2">Belongs to the nematode receptor-like protein sre family.</text>
</comment>
<dbReference type="OrthoDB" id="5854077at2759"/>
<keyword evidence="3 6" id="KW-0812">Transmembrane</keyword>
<dbReference type="AlphaFoldDB" id="G0NAQ0"/>